<sequence length="138" mass="15338">MEQRKQRLIETEMEQVAKEAEPPHMTDEQRQLLMQLFATVKARFTDLDGLRWTQTALCKLQVPCPVPYLCPVNSNTFVVFTNADLASFSVDNTIRVSSSSSSLCLPFAPSMSSPSPSSHPLSAASTLCLPTPDPPYRY</sequence>
<name>A0A409XJW5_PSICY</name>
<gene>
    <name evidence="1" type="ORF">CVT25_014030</name>
</gene>
<organism evidence="1 2">
    <name type="scientific">Psilocybe cyanescens</name>
    <dbReference type="NCBI Taxonomy" id="93625"/>
    <lineage>
        <taxon>Eukaryota</taxon>
        <taxon>Fungi</taxon>
        <taxon>Dikarya</taxon>
        <taxon>Basidiomycota</taxon>
        <taxon>Agaricomycotina</taxon>
        <taxon>Agaricomycetes</taxon>
        <taxon>Agaricomycetidae</taxon>
        <taxon>Agaricales</taxon>
        <taxon>Agaricineae</taxon>
        <taxon>Strophariaceae</taxon>
        <taxon>Psilocybe</taxon>
    </lineage>
</organism>
<dbReference type="InParanoid" id="A0A409XJW5"/>
<dbReference type="Proteomes" id="UP000283269">
    <property type="component" value="Unassembled WGS sequence"/>
</dbReference>
<dbReference type="EMBL" id="NHYD01001490">
    <property type="protein sequence ID" value="PPQ91044.1"/>
    <property type="molecule type" value="Genomic_DNA"/>
</dbReference>
<accession>A0A409XJW5</accession>
<dbReference type="OrthoDB" id="2757916at2759"/>
<dbReference type="AlphaFoldDB" id="A0A409XJW5"/>
<evidence type="ECO:0000313" key="1">
    <source>
        <dbReference type="EMBL" id="PPQ91044.1"/>
    </source>
</evidence>
<keyword evidence="2" id="KW-1185">Reference proteome</keyword>
<reference evidence="1 2" key="1">
    <citation type="journal article" date="2018" name="Evol. Lett.">
        <title>Horizontal gene cluster transfer increased hallucinogenic mushroom diversity.</title>
        <authorList>
            <person name="Reynolds H.T."/>
            <person name="Vijayakumar V."/>
            <person name="Gluck-Thaler E."/>
            <person name="Korotkin H.B."/>
            <person name="Matheny P.B."/>
            <person name="Slot J.C."/>
        </authorList>
    </citation>
    <scope>NUCLEOTIDE SEQUENCE [LARGE SCALE GENOMIC DNA]</scope>
    <source>
        <strain evidence="1 2">2631</strain>
    </source>
</reference>
<proteinExistence type="predicted"/>
<comment type="caution">
    <text evidence="1">The sequence shown here is derived from an EMBL/GenBank/DDBJ whole genome shotgun (WGS) entry which is preliminary data.</text>
</comment>
<protein>
    <submittedName>
        <fullName evidence="1">Uncharacterized protein</fullName>
    </submittedName>
</protein>
<evidence type="ECO:0000313" key="2">
    <source>
        <dbReference type="Proteomes" id="UP000283269"/>
    </source>
</evidence>